<reference evidence="3" key="2">
    <citation type="journal article" date="2020" name="Nat. Commun.">
        <title>Large-scale genome sequencing of mycorrhizal fungi provides insights into the early evolution of symbiotic traits.</title>
        <authorList>
            <person name="Miyauchi S."/>
            <person name="Kiss E."/>
            <person name="Kuo A."/>
            <person name="Drula E."/>
            <person name="Kohler A."/>
            <person name="Sanchez-Garcia M."/>
            <person name="Morin E."/>
            <person name="Andreopoulos B."/>
            <person name="Barry K.W."/>
            <person name="Bonito G."/>
            <person name="Buee M."/>
            <person name="Carver A."/>
            <person name="Chen C."/>
            <person name="Cichocki N."/>
            <person name="Clum A."/>
            <person name="Culley D."/>
            <person name="Crous P.W."/>
            <person name="Fauchery L."/>
            <person name="Girlanda M."/>
            <person name="Hayes R.D."/>
            <person name="Keri Z."/>
            <person name="LaButti K."/>
            <person name="Lipzen A."/>
            <person name="Lombard V."/>
            <person name="Magnuson J."/>
            <person name="Maillard F."/>
            <person name="Murat C."/>
            <person name="Nolan M."/>
            <person name="Ohm R.A."/>
            <person name="Pangilinan J."/>
            <person name="Pereira M.F."/>
            <person name="Perotto S."/>
            <person name="Peter M."/>
            <person name="Pfister S."/>
            <person name="Riley R."/>
            <person name="Sitrit Y."/>
            <person name="Stielow J.B."/>
            <person name="Szollosi G."/>
            <person name="Zifcakova L."/>
            <person name="Stursova M."/>
            <person name="Spatafora J.W."/>
            <person name="Tedersoo L."/>
            <person name="Vaario L.M."/>
            <person name="Yamada A."/>
            <person name="Yan M."/>
            <person name="Wang P."/>
            <person name="Xu J."/>
            <person name="Bruns T."/>
            <person name="Baldrian P."/>
            <person name="Vilgalys R."/>
            <person name="Dunand C."/>
            <person name="Henrissat B."/>
            <person name="Grigoriev I.V."/>
            <person name="Hibbett D."/>
            <person name="Nagy L.G."/>
            <person name="Martin F.M."/>
        </authorList>
    </citation>
    <scope>NUCLEOTIDE SEQUENCE</scope>
    <source>
        <strain evidence="3">Prilba</strain>
    </source>
</reference>
<evidence type="ECO:0000259" key="2">
    <source>
        <dbReference type="PROSITE" id="PS50908"/>
    </source>
</evidence>
<dbReference type="OrthoDB" id="277175at2759"/>
<feature type="region of interest" description="Disordered" evidence="1">
    <location>
        <begin position="220"/>
        <end position="243"/>
    </location>
</feature>
<keyword evidence="4" id="KW-1185">Reference proteome</keyword>
<evidence type="ECO:0000313" key="3">
    <source>
        <dbReference type="EMBL" id="KAF8478699.1"/>
    </source>
</evidence>
<name>A0A9P5T8A2_9AGAM</name>
<dbReference type="PANTHER" id="PTHR12292">
    <property type="entry name" value="RWD DOMAIN-CONTAINING PROTEIN"/>
    <property type="match status" value="1"/>
</dbReference>
<dbReference type="Pfam" id="PF16543">
    <property type="entry name" value="DFRP_C"/>
    <property type="match status" value="1"/>
</dbReference>
<dbReference type="SUPFAM" id="SSF54495">
    <property type="entry name" value="UBC-like"/>
    <property type="match status" value="1"/>
</dbReference>
<dbReference type="CDD" id="cd23823">
    <property type="entry name" value="RWD_GCN2"/>
    <property type="match status" value="1"/>
</dbReference>
<feature type="region of interest" description="Disordered" evidence="1">
    <location>
        <begin position="120"/>
        <end position="142"/>
    </location>
</feature>
<protein>
    <submittedName>
        <fullName evidence="3">RWD-domain-containing protein</fullName>
    </submittedName>
</protein>
<dbReference type="SMART" id="SM00591">
    <property type="entry name" value="RWD"/>
    <property type="match status" value="1"/>
</dbReference>
<organism evidence="3 4">
    <name type="scientific">Russula ochroleuca</name>
    <dbReference type="NCBI Taxonomy" id="152965"/>
    <lineage>
        <taxon>Eukaryota</taxon>
        <taxon>Fungi</taxon>
        <taxon>Dikarya</taxon>
        <taxon>Basidiomycota</taxon>
        <taxon>Agaricomycotina</taxon>
        <taxon>Agaricomycetes</taxon>
        <taxon>Russulales</taxon>
        <taxon>Russulaceae</taxon>
        <taxon>Russula</taxon>
    </lineage>
</organism>
<feature type="compositionally biased region" description="Basic and acidic residues" evidence="1">
    <location>
        <begin position="123"/>
        <end position="132"/>
    </location>
</feature>
<dbReference type="InterPro" id="IPR016135">
    <property type="entry name" value="UBQ-conjugating_enzyme/RWD"/>
</dbReference>
<comment type="caution">
    <text evidence="3">The sequence shown here is derived from an EMBL/GenBank/DDBJ whole genome shotgun (WGS) entry which is preliminary data.</text>
</comment>
<dbReference type="InterPro" id="IPR006575">
    <property type="entry name" value="RWD_dom"/>
</dbReference>
<dbReference type="AlphaFoldDB" id="A0A9P5T8A2"/>
<reference evidence="3" key="1">
    <citation type="submission" date="2019-10" db="EMBL/GenBank/DDBJ databases">
        <authorList>
            <consortium name="DOE Joint Genome Institute"/>
            <person name="Kuo A."/>
            <person name="Miyauchi S."/>
            <person name="Kiss E."/>
            <person name="Drula E."/>
            <person name="Kohler A."/>
            <person name="Sanchez-Garcia M."/>
            <person name="Andreopoulos B."/>
            <person name="Barry K.W."/>
            <person name="Bonito G."/>
            <person name="Buee M."/>
            <person name="Carver A."/>
            <person name="Chen C."/>
            <person name="Cichocki N."/>
            <person name="Clum A."/>
            <person name="Culley D."/>
            <person name="Crous P.W."/>
            <person name="Fauchery L."/>
            <person name="Girlanda M."/>
            <person name="Hayes R."/>
            <person name="Keri Z."/>
            <person name="LaButti K."/>
            <person name="Lipzen A."/>
            <person name="Lombard V."/>
            <person name="Magnuson J."/>
            <person name="Maillard F."/>
            <person name="Morin E."/>
            <person name="Murat C."/>
            <person name="Nolan M."/>
            <person name="Ohm R."/>
            <person name="Pangilinan J."/>
            <person name="Pereira M."/>
            <person name="Perotto S."/>
            <person name="Peter M."/>
            <person name="Riley R."/>
            <person name="Sitrit Y."/>
            <person name="Stielow B."/>
            <person name="Szollosi G."/>
            <person name="Zifcakova L."/>
            <person name="Stursova M."/>
            <person name="Spatafora J.W."/>
            <person name="Tedersoo L."/>
            <person name="Vaario L.-M."/>
            <person name="Yamada A."/>
            <person name="Yan M."/>
            <person name="Wang P."/>
            <person name="Xu J."/>
            <person name="Bruns T."/>
            <person name="Baldrian P."/>
            <person name="Vilgalys R."/>
            <person name="Henrissat B."/>
            <person name="Grigoriev I.V."/>
            <person name="Hibbett D."/>
            <person name="Nagy L.G."/>
            <person name="Martin F.M."/>
        </authorList>
    </citation>
    <scope>NUCLEOTIDE SEQUENCE</scope>
    <source>
        <strain evidence="3">Prilba</strain>
    </source>
</reference>
<gene>
    <name evidence="3" type="ORF">DFH94DRAFT_67271</name>
</gene>
<dbReference type="Proteomes" id="UP000759537">
    <property type="component" value="Unassembled WGS sequence"/>
</dbReference>
<dbReference type="PROSITE" id="PS50908">
    <property type="entry name" value="RWD"/>
    <property type="match status" value="1"/>
</dbReference>
<dbReference type="Pfam" id="PF05773">
    <property type="entry name" value="RWD"/>
    <property type="match status" value="1"/>
</dbReference>
<dbReference type="InterPro" id="IPR040213">
    <property type="entry name" value="GIR2-like"/>
</dbReference>
<dbReference type="EMBL" id="WHVB01000011">
    <property type="protein sequence ID" value="KAF8478699.1"/>
    <property type="molecule type" value="Genomic_DNA"/>
</dbReference>
<evidence type="ECO:0000256" key="1">
    <source>
        <dbReference type="SAM" id="MobiDB-lite"/>
    </source>
</evidence>
<feature type="domain" description="RWD" evidence="2">
    <location>
        <begin position="8"/>
        <end position="112"/>
    </location>
</feature>
<dbReference type="InterPro" id="IPR032378">
    <property type="entry name" value="ZC3H15/TMA46_C"/>
</dbReference>
<accession>A0A9P5T8A2</accession>
<evidence type="ECO:0000313" key="4">
    <source>
        <dbReference type="Proteomes" id="UP000759537"/>
    </source>
</evidence>
<feature type="compositionally biased region" description="Acidic residues" evidence="1">
    <location>
        <begin position="228"/>
        <end position="243"/>
    </location>
</feature>
<sequence length="243" mass="28100">MSSDVILEEFEVLESIYADELIKLSEKEIRIDIRPDDVEDGEESLDLSLTVYYTDDYPDELPRLSLEPLEGEVDEEEISGLLDGAQAVGQENIGMAMTFTIVSHLREQLSTLIRTRSKRRQKEAHELERKALEEEEARTRGTPVTVQSFNEWKTRFDREAYLRKTRDEEDRLKAMSAKERDEYKKMAVRLTGRQLFERDKDLAASDASLLEDGTVSVDVSQYDRIATEDDDDDEDRLEFSDSD</sequence>
<dbReference type="Gene3D" id="3.10.110.10">
    <property type="entry name" value="Ubiquitin Conjugating Enzyme"/>
    <property type="match status" value="1"/>
</dbReference>
<proteinExistence type="predicted"/>